<keyword evidence="1" id="KW-0970">Cilium biogenesis/degradation</keyword>
<evidence type="ECO:0000256" key="2">
    <source>
        <dbReference type="SAM" id="MobiDB-lite"/>
    </source>
</evidence>
<evidence type="ECO:0000256" key="1">
    <source>
        <dbReference type="ARBA" id="ARBA00022794"/>
    </source>
</evidence>
<gene>
    <name evidence="3" type="ORF">HKI87_03g19600</name>
</gene>
<dbReference type="EMBL" id="CP151503">
    <property type="protein sequence ID" value="WZN60431.1"/>
    <property type="molecule type" value="Genomic_DNA"/>
</dbReference>
<dbReference type="Pfam" id="PF15305">
    <property type="entry name" value="IFT43"/>
    <property type="match status" value="1"/>
</dbReference>
<dbReference type="AlphaFoldDB" id="A0AAX4P309"/>
<evidence type="ECO:0000313" key="3">
    <source>
        <dbReference type="EMBL" id="WZN60431.1"/>
    </source>
</evidence>
<dbReference type="PANTHER" id="PTHR33724:SF1">
    <property type="entry name" value="INTRAFLAGELLAR TRANSPORT PROTEIN 43 HOMOLOG"/>
    <property type="match status" value="1"/>
</dbReference>
<feature type="compositionally biased region" description="Basic and acidic residues" evidence="2">
    <location>
        <begin position="85"/>
        <end position="102"/>
    </location>
</feature>
<dbReference type="PANTHER" id="PTHR33724">
    <property type="entry name" value="INTRAFLAGELLAR TRANSPORT PROTEIN 43 HOMOLOG"/>
    <property type="match status" value="1"/>
</dbReference>
<protein>
    <submittedName>
        <fullName evidence="3">Intraflagellar transport protein 43</fullName>
    </submittedName>
</protein>
<feature type="compositionally biased region" description="Acidic residues" evidence="2">
    <location>
        <begin position="121"/>
        <end position="130"/>
    </location>
</feature>
<feature type="region of interest" description="Disordered" evidence="2">
    <location>
        <begin position="121"/>
        <end position="144"/>
    </location>
</feature>
<name>A0AAX4P309_9CHLO</name>
<dbReference type="GO" id="GO:0005929">
    <property type="term" value="C:cilium"/>
    <property type="evidence" value="ECO:0007669"/>
    <property type="project" value="TreeGrafter"/>
</dbReference>
<accession>A0AAX4P309</accession>
<evidence type="ECO:0000313" key="4">
    <source>
        <dbReference type="Proteomes" id="UP001472866"/>
    </source>
</evidence>
<sequence length="210" mass="23076">MQVRFGRRQSVAGGEEPKAQADLASSSLAGSGETTEAPEPAPAASTSLGRAQTETYAKYDADAQVDNNAAAEKRRFAGVSRRKSISYEREEHEKTSAVEQRRERNRKKFEETELVDDILEIPELGDDGEGDITTQVAAPPKEYTQPRMQTISQLDRDVQYHLPNTAIDLSMLTMALSPADKVEEEDVPWTGETLLQELASSMDVIESASS</sequence>
<dbReference type="GO" id="GO:0030991">
    <property type="term" value="C:intraciliary transport particle A"/>
    <property type="evidence" value="ECO:0007669"/>
    <property type="project" value="InterPro"/>
</dbReference>
<dbReference type="InterPro" id="IPR029302">
    <property type="entry name" value="IFT43"/>
</dbReference>
<keyword evidence="4" id="KW-1185">Reference proteome</keyword>
<feature type="region of interest" description="Disordered" evidence="2">
    <location>
        <begin position="1"/>
        <end position="105"/>
    </location>
</feature>
<dbReference type="Proteomes" id="UP001472866">
    <property type="component" value="Chromosome 03"/>
</dbReference>
<feature type="compositionally biased region" description="Low complexity" evidence="2">
    <location>
        <begin position="23"/>
        <end position="47"/>
    </location>
</feature>
<organism evidence="3 4">
    <name type="scientific">Chloropicon roscoffensis</name>
    <dbReference type="NCBI Taxonomy" id="1461544"/>
    <lineage>
        <taxon>Eukaryota</taxon>
        <taxon>Viridiplantae</taxon>
        <taxon>Chlorophyta</taxon>
        <taxon>Chloropicophyceae</taxon>
        <taxon>Chloropicales</taxon>
        <taxon>Chloropicaceae</taxon>
        <taxon>Chloropicon</taxon>
    </lineage>
</organism>
<proteinExistence type="predicted"/>
<dbReference type="GO" id="GO:0035721">
    <property type="term" value="P:intraciliary retrograde transport"/>
    <property type="evidence" value="ECO:0007669"/>
    <property type="project" value="TreeGrafter"/>
</dbReference>
<reference evidence="3 4" key="1">
    <citation type="submission" date="2024-03" db="EMBL/GenBank/DDBJ databases">
        <title>Complete genome sequence of the green alga Chloropicon roscoffensis RCC1871.</title>
        <authorList>
            <person name="Lemieux C."/>
            <person name="Pombert J.-F."/>
            <person name="Otis C."/>
            <person name="Turmel M."/>
        </authorList>
    </citation>
    <scope>NUCLEOTIDE SEQUENCE [LARGE SCALE GENOMIC DNA]</scope>
    <source>
        <strain evidence="3 4">RCC1871</strain>
    </source>
</reference>